<comment type="caution">
    <text evidence="5">The sequence shown here is derived from an EMBL/GenBank/DDBJ whole genome shotgun (WGS) entry which is preliminary data.</text>
</comment>
<dbReference type="EMBL" id="SOBW01000011">
    <property type="protein sequence ID" value="TDU33735.1"/>
    <property type="molecule type" value="Genomic_DNA"/>
</dbReference>
<keyword evidence="6" id="KW-1185">Reference proteome</keyword>
<dbReference type="Pfam" id="PF13598">
    <property type="entry name" value="DUF4139"/>
    <property type="match status" value="1"/>
</dbReference>
<dbReference type="OrthoDB" id="634585at2"/>
<dbReference type="FunFam" id="2.60.40.1120:FF:000003">
    <property type="entry name" value="Outer membrane protein Omp121"/>
    <property type="match status" value="1"/>
</dbReference>
<feature type="coiled-coil region" evidence="1">
    <location>
        <begin position="102"/>
        <end position="129"/>
    </location>
</feature>
<feature type="domain" description="DUF4140" evidence="4">
    <location>
        <begin position="35"/>
        <end position="133"/>
    </location>
</feature>
<keyword evidence="1" id="KW-0175">Coiled coil</keyword>
<sequence length="622" mass="70149">MTMKHLLLFMFCLMLSYTYAQESTEKDVTTEVSEVTVFIKDAQITRKKSIDLKSGETVLKFINLSPFIEAKSIQVKANGNITVLSVNHQQNYLEKLEKPKELLDLESKLEEAEDQIKLEQTHAAILKEELAFLHENRAIGGRNQELNVTNLKDAANFYSTRLTALKLKEIELDKKLEALMILKNELQLQIKTITSQKNFPNGEILVKVSSKTTNKIDFELTYVVGNSGWFPSYDIRAKNVSEPIEIIYKANVKQDTKVDWTNVKLNLSSANPDISGVAPELKTYYLNYNTLPPTYTLSSNEIRGIVMDENRQPLPGANVIVKGTTIGAVTDFDGNYSVTIPNTSSELQFSYIGYKSQTLPVTGSTLNVILIEDSNSLDEVVVVGYGRNTRNSISKALEGKVSGVQKNSNSLPIPAQHVAKQTSVDFEINIPFTIKSDNKSYTVDMANYELPAEFKYLAVPKISKDAFLIANISDWEKYSLLEGEANIFFEGTYVGKSLLDMRYATDTLQISLGKDKNVSVKREKSKDFTTKQFIGSKKEETRGWTITVKNNKPQPINMLLYDQVPVSTLEEIKVEISNLSGAKYNLETGEIKWDFSIDSNQTKVFELNYAVKYPKHRRLVIE</sequence>
<proteinExistence type="predicted"/>
<dbReference type="NCBIfam" id="TIGR02231">
    <property type="entry name" value="mucoidy inhibitor MuiA family protein"/>
    <property type="match status" value="2"/>
</dbReference>
<dbReference type="InterPro" id="IPR008969">
    <property type="entry name" value="CarboxyPept-like_regulatory"/>
</dbReference>
<keyword evidence="2" id="KW-0732">Signal</keyword>
<evidence type="ECO:0000256" key="2">
    <source>
        <dbReference type="SAM" id="SignalP"/>
    </source>
</evidence>
<feature type="chain" id="PRO_5020936827" evidence="2">
    <location>
        <begin position="21"/>
        <end position="622"/>
    </location>
</feature>
<dbReference type="Proteomes" id="UP000294689">
    <property type="component" value="Unassembled WGS sequence"/>
</dbReference>
<dbReference type="Gene3D" id="2.60.40.1120">
    <property type="entry name" value="Carboxypeptidase-like, regulatory domain"/>
    <property type="match status" value="1"/>
</dbReference>
<dbReference type="Pfam" id="PF13715">
    <property type="entry name" value="CarbopepD_reg_2"/>
    <property type="match status" value="1"/>
</dbReference>
<feature type="coiled-coil region" evidence="1">
    <location>
        <begin position="165"/>
        <end position="196"/>
    </location>
</feature>
<evidence type="ECO:0000259" key="4">
    <source>
        <dbReference type="Pfam" id="PF13600"/>
    </source>
</evidence>
<dbReference type="PANTHER" id="PTHR31005">
    <property type="entry name" value="DUF4139 DOMAIN-CONTAINING PROTEIN"/>
    <property type="match status" value="1"/>
</dbReference>
<protein>
    <submittedName>
        <fullName evidence="5">Uncharacterized protein (TIGR02231 family)</fullName>
    </submittedName>
</protein>
<name>A0A4R7PHD4_9FLAO</name>
<dbReference type="AlphaFoldDB" id="A0A4R7PHD4"/>
<organism evidence="5 6">
    <name type="scientific">Gelidibacter sediminis</name>
    <dbReference type="NCBI Taxonomy" id="1608710"/>
    <lineage>
        <taxon>Bacteria</taxon>
        <taxon>Pseudomonadati</taxon>
        <taxon>Bacteroidota</taxon>
        <taxon>Flavobacteriia</taxon>
        <taxon>Flavobacteriales</taxon>
        <taxon>Flavobacteriaceae</taxon>
        <taxon>Gelidibacter</taxon>
    </lineage>
</organism>
<dbReference type="InterPro" id="IPR025554">
    <property type="entry name" value="DUF4140"/>
</dbReference>
<dbReference type="PANTHER" id="PTHR31005:SF8">
    <property type="entry name" value="DUF4139 DOMAIN-CONTAINING PROTEIN"/>
    <property type="match status" value="1"/>
</dbReference>
<feature type="domain" description="DUF4139" evidence="3">
    <location>
        <begin position="219"/>
        <end position="615"/>
    </location>
</feature>
<feature type="signal peptide" evidence="2">
    <location>
        <begin position="1"/>
        <end position="20"/>
    </location>
</feature>
<evidence type="ECO:0000313" key="5">
    <source>
        <dbReference type="EMBL" id="TDU33735.1"/>
    </source>
</evidence>
<evidence type="ECO:0000259" key="3">
    <source>
        <dbReference type="Pfam" id="PF13598"/>
    </source>
</evidence>
<evidence type="ECO:0000313" key="6">
    <source>
        <dbReference type="Proteomes" id="UP000294689"/>
    </source>
</evidence>
<accession>A0A4R7PHD4</accession>
<evidence type="ECO:0000256" key="1">
    <source>
        <dbReference type="SAM" id="Coils"/>
    </source>
</evidence>
<dbReference type="InterPro" id="IPR037291">
    <property type="entry name" value="DUF4139"/>
</dbReference>
<reference evidence="5 6" key="1">
    <citation type="submission" date="2019-03" db="EMBL/GenBank/DDBJ databases">
        <title>Genomic Encyclopedia of Archaeal and Bacterial Type Strains, Phase II (KMG-II): from individual species to whole genera.</title>
        <authorList>
            <person name="Goeker M."/>
        </authorList>
    </citation>
    <scope>NUCLEOTIDE SEQUENCE [LARGE SCALE GENOMIC DNA]</scope>
    <source>
        <strain evidence="5 6">DSM 28135</strain>
    </source>
</reference>
<gene>
    <name evidence="5" type="ORF">BXY82_3032</name>
</gene>
<dbReference type="Pfam" id="PF13600">
    <property type="entry name" value="DUF4140"/>
    <property type="match status" value="1"/>
</dbReference>
<dbReference type="SUPFAM" id="SSF49464">
    <property type="entry name" value="Carboxypeptidase regulatory domain-like"/>
    <property type="match status" value="1"/>
</dbReference>
<dbReference type="InterPro" id="IPR011935">
    <property type="entry name" value="CHP02231"/>
</dbReference>